<accession>A0A6H5G3Y0</accession>
<proteinExistence type="predicted"/>
<dbReference type="AlphaFoldDB" id="A0A6H5G3Y0"/>
<organism evidence="1 2">
    <name type="scientific">Nesidiocoris tenuis</name>
    <dbReference type="NCBI Taxonomy" id="355587"/>
    <lineage>
        <taxon>Eukaryota</taxon>
        <taxon>Metazoa</taxon>
        <taxon>Ecdysozoa</taxon>
        <taxon>Arthropoda</taxon>
        <taxon>Hexapoda</taxon>
        <taxon>Insecta</taxon>
        <taxon>Pterygota</taxon>
        <taxon>Neoptera</taxon>
        <taxon>Paraneoptera</taxon>
        <taxon>Hemiptera</taxon>
        <taxon>Heteroptera</taxon>
        <taxon>Panheteroptera</taxon>
        <taxon>Cimicomorpha</taxon>
        <taxon>Miridae</taxon>
        <taxon>Dicyphina</taxon>
        <taxon>Nesidiocoris</taxon>
    </lineage>
</organism>
<dbReference type="EMBL" id="CADCXU010005129">
    <property type="protein sequence ID" value="CAA9996856.1"/>
    <property type="molecule type" value="Genomic_DNA"/>
</dbReference>
<feature type="non-terminal residue" evidence="1">
    <location>
        <position position="80"/>
    </location>
</feature>
<keyword evidence="2" id="KW-1185">Reference proteome</keyword>
<sequence length="80" mass="9346">MIVIKIHKTTETLGTYDTVKQKDCRISERILFPIFVMSLIHRIQKLLFTEYSDFEEHVLLECPFAQTTKDGFGIQQLQIG</sequence>
<evidence type="ECO:0000313" key="1">
    <source>
        <dbReference type="EMBL" id="CAA9996856.1"/>
    </source>
</evidence>
<name>A0A6H5G3Y0_9HEMI</name>
<protein>
    <submittedName>
        <fullName evidence="1">Uncharacterized protein</fullName>
    </submittedName>
</protein>
<dbReference type="OrthoDB" id="6021951at2759"/>
<dbReference type="Proteomes" id="UP000479000">
    <property type="component" value="Unassembled WGS sequence"/>
</dbReference>
<evidence type="ECO:0000313" key="2">
    <source>
        <dbReference type="Proteomes" id="UP000479000"/>
    </source>
</evidence>
<reference evidence="1 2" key="1">
    <citation type="submission" date="2020-02" db="EMBL/GenBank/DDBJ databases">
        <authorList>
            <person name="Ferguson B K."/>
        </authorList>
    </citation>
    <scope>NUCLEOTIDE SEQUENCE [LARGE SCALE GENOMIC DNA]</scope>
</reference>
<gene>
    <name evidence="1" type="ORF">NTEN_LOCUS3262</name>
</gene>